<keyword evidence="9" id="KW-1185">Reference proteome</keyword>
<dbReference type="OrthoDB" id="4567at2759"/>
<feature type="compositionally biased region" description="Polar residues" evidence="6">
    <location>
        <begin position="296"/>
        <end position="321"/>
    </location>
</feature>
<feature type="region of interest" description="Disordered" evidence="6">
    <location>
        <begin position="107"/>
        <end position="209"/>
    </location>
</feature>
<dbReference type="GO" id="GO:0008195">
    <property type="term" value="F:phosphatidate phosphatase activity"/>
    <property type="evidence" value="ECO:0007669"/>
    <property type="project" value="UniProtKB-EC"/>
</dbReference>
<dbReference type="Pfam" id="PF16876">
    <property type="entry name" value="Lipin_mid"/>
    <property type="match status" value="1"/>
</dbReference>
<feature type="compositionally biased region" description="Basic and acidic residues" evidence="6">
    <location>
        <begin position="132"/>
        <end position="165"/>
    </location>
</feature>
<dbReference type="Proteomes" id="UP000807353">
    <property type="component" value="Unassembled WGS sequence"/>
</dbReference>
<feature type="compositionally biased region" description="Acidic residues" evidence="6">
    <location>
        <begin position="1175"/>
        <end position="1211"/>
    </location>
</feature>
<dbReference type="InterPro" id="IPR026058">
    <property type="entry name" value="LIPIN"/>
</dbReference>
<feature type="compositionally biased region" description="Basic and acidic residues" evidence="6">
    <location>
        <begin position="654"/>
        <end position="672"/>
    </location>
</feature>
<dbReference type="Pfam" id="PF04571">
    <property type="entry name" value="Lipin_N"/>
    <property type="match status" value="1"/>
</dbReference>
<evidence type="ECO:0000313" key="8">
    <source>
        <dbReference type="EMBL" id="KAF9464839.1"/>
    </source>
</evidence>
<feature type="compositionally biased region" description="Polar residues" evidence="6">
    <location>
        <begin position="735"/>
        <end position="745"/>
    </location>
</feature>
<evidence type="ECO:0000256" key="6">
    <source>
        <dbReference type="SAM" id="MobiDB-lite"/>
    </source>
</evidence>
<dbReference type="SUPFAM" id="SSF56784">
    <property type="entry name" value="HAD-like"/>
    <property type="match status" value="1"/>
</dbReference>
<feature type="compositionally biased region" description="Polar residues" evidence="6">
    <location>
        <begin position="513"/>
        <end position="528"/>
    </location>
</feature>
<dbReference type="PANTHER" id="PTHR12181:SF12">
    <property type="entry name" value="PHOSPHATIDATE PHOSPHATASE"/>
    <property type="match status" value="1"/>
</dbReference>
<feature type="region of interest" description="Disordered" evidence="6">
    <location>
        <begin position="1111"/>
        <end position="1211"/>
    </location>
</feature>
<dbReference type="EMBL" id="MU150251">
    <property type="protein sequence ID" value="KAF9464839.1"/>
    <property type="molecule type" value="Genomic_DNA"/>
</dbReference>
<comment type="cofactor">
    <cofactor evidence="1">
        <name>Mg(2+)</name>
        <dbReference type="ChEBI" id="CHEBI:18420"/>
    </cofactor>
</comment>
<feature type="compositionally biased region" description="Acidic residues" evidence="6">
    <location>
        <begin position="1135"/>
        <end position="1145"/>
    </location>
</feature>
<comment type="caution">
    <text evidence="8">The sequence shown here is derived from an EMBL/GenBank/DDBJ whole genome shotgun (WGS) entry which is preliminary data.</text>
</comment>
<dbReference type="SMART" id="SM00775">
    <property type="entry name" value="LNS2"/>
    <property type="match status" value="1"/>
</dbReference>
<dbReference type="InterPro" id="IPR031703">
    <property type="entry name" value="Lipin_mid"/>
</dbReference>
<feature type="compositionally biased region" description="Polar residues" evidence="6">
    <location>
        <begin position="345"/>
        <end position="359"/>
    </location>
</feature>
<dbReference type="InterPro" id="IPR031315">
    <property type="entry name" value="LNS2/PITP"/>
</dbReference>
<comment type="similarity">
    <text evidence="2">Belongs to the lipin family.</text>
</comment>
<name>A0A9P5Y8W1_9AGAR</name>
<feature type="domain" description="LNS2/PITP" evidence="7">
    <location>
        <begin position="833"/>
        <end position="990"/>
    </location>
</feature>
<dbReference type="Gene3D" id="3.40.50.1000">
    <property type="entry name" value="HAD superfamily/HAD-like"/>
    <property type="match status" value="1"/>
</dbReference>
<sequence length="1229" mass="135716">MNYIRGAVSAISAPYHYYKDLPPLNPSTLTGAIDVIVIQRPADDGDTELVCSPFHVRFGKWQVLRPGEKKVNVSVNGQPIPFNMKIGEAGEAFFVFETDDDVPDDLITSPILHPTNPEESGGHDAGAYPDRFGVRQDSDEKKDIESHQEGRLHIKNEDEIRRENPDTQEPDFLDLNAPPSPPHDDNDDSSKNANTTPKQTYTRPAIIRRPSHISISQPEQAFPSPPPTPGNVHTPEMIAQDKLVDAALNAAGKRLHVPDVEYHRDIALDIEGYHSHNRERSDRTVRSSEGYEFPSGSKTRSTTPSPVRNVSHTQSMDSSSEGLHIFPSFRATSEPPPDMEEHELQSPSRHNKQPSSSSKLNILTPVQEYSWEWGAFPQPSPMKTSFGKGGRIDGSLGRSWGKGKGKSSIEFSGVPPALYEDENTEMEEEHGRSRSVPPELDGSPSRDRKGRDLPEEYEEPNLGDLGGDEEEISDEESEFADFGKGGKLTTTSADPTTFVLSIEGKEATFELSLVSTGEGDTSITQTTESDPEDGEHSAQVRGRKNRYGGVGAPKIVDGLYESGMAGLFDVGRVDFHRFLNDDDLVNDPRLVIRWAGDQYITRKDSSPLMYALVGWRNAALQHRITSRPISLSFENHLEGAASSSPPSTEENEQASDRIHHTRSKSEPPEKLPGKPTSSSWVQWWSRSRQITPSIAPSSDVERDKALETTISRNERPVLRGTASAPLQNGAAPPSSRAQYSDTETGSRVIPAADSAPALPSTPVQGPVTTVPSATPVPKIPRGRKFAKTLRLTSDQLKALNLKPGANTITFSLSASGAIACTARIFVWDSTDLVVISDIDGTITKSDGLGHVFAMIGRDWTHLGVAKLYTDIARNGYKIMYLTSRAIGQADATRDYLRGIKQNDYQLPEGPVIMSPDRLMASLHREVIMRKPEVFKMACLRDIQRLFGEASRNPFSAGFGNRITDALSYRSVNVPSARIFTIDSSGEVKMELLELAGYKSSYIHMTDLVDQMFPPIHRKWTPEFTDFNYWKPPVQDYPLPDLSPPSPALSARSDTSNQSALTRLRNFSLVGSRQGTMQTSYTKDPYSGSENSRSSHLRQISSFEKLSNTLGFAQTSSTNGDRRSTSPESQSSGAYDSEDDDDDPEIGADGRRRKRERRRSMTSMPGTLDEMHFGMDDEDDNYEDNYNDNYGDGEDEDLEDNMIEGDGDAGDEAFDEDLLAAGEMKNVPFL</sequence>
<feature type="region of interest" description="Disordered" evidence="6">
    <location>
        <begin position="637"/>
        <end position="678"/>
    </location>
</feature>
<feature type="compositionally biased region" description="Acidic residues" evidence="6">
    <location>
        <begin position="419"/>
        <end position="428"/>
    </location>
</feature>
<accession>A0A9P5Y8W1</accession>
<feature type="compositionally biased region" description="Polar residues" evidence="6">
    <location>
        <begin position="1068"/>
        <end position="1096"/>
    </location>
</feature>
<feature type="region of interest" description="Disordered" evidence="6">
    <location>
        <begin position="694"/>
        <end position="779"/>
    </location>
</feature>
<dbReference type="Pfam" id="PF08235">
    <property type="entry name" value="LNS2"/>
    <property type="match status" value="1"/>
</dbReference>
<dbReference type="GO" id="GO:0005634">
    <property type="term" value="C:nucleus"/>
    <property type="evidence" value="ECO:0007669"/>
    <property type="project" value="TreeGrafter"/>
</dbReference>
<feature type="compositionally biased region" description="Polar residues" evidence="6">
    <location>
        <begin position="191"/>
        <end position="202"/>
    </location>
</feature>
<evidence type="ECO:0000256" key="3">
    <source>
        <dbReference type="ARBA" id="ARBA00012638"/>
    </source>
</evidence>
<dbReference type="FunFam" id="3.40.50.1000:FF:000063">
    <property type="entry name" value="Nuclear elongation and deformation protein"/>
    <property type="match status" value="1"/>
</dbReference>
<keyword evidence="5" id="KW-0378">Hydrolase</keyword>
<dbReference type="InterPro" id="IPR023214">
    <property type="entry name" value="HAD_sf"/>
</dbReference>
<evidence type="ECO:0000256" key="1">
    <source>
        <dbReference type="ARBA" id="ARBA00001946"/>
    </source>
</evidence>
<dbReference type="AlphaFoldDB" id="A0A9P5Y8W1"/>
<feature type="region of interest" description="Disordered" evidence="6">
    <location>
        <begin position="277"/>
        <end position="359"/>
    </location>
</feature>
<organism evidence="8 9">
    <name type="scientific">Collybia nuda</name>
    <dbReference type="NCBI Taxonomy" id="64659"/>
    <lineage>
        <taxon>Eukaryota</taxon>
        <taxon>Fungi</taxon>
        <taxon>Dikarya</taxon>
        <taxon>Basidiomycota</taxon>
        <taxon>Agaricomycotina</taxon>
        <taxon>Agaricomycetes</taxon>
        <taxon>Agaricomycetidae</taxon>
        <taxon>Agaricales</taxon>
        <taxon>Tricholomatineae</taxon>
        <taxon>Clitocybaceae</taxon>
        <taxon>Collybia</taxon>
    </lineage>
</organism>
<protein>
    <recommendedName>
        <fullName evidence="3">phosphatidate phosphatase</fullName>
        <ecNumber evidence="3">3.1.3.4</ecNumber>
    </recommendedName>
</protein>
<evidence type="ECO:0000256" key="5">
    <source>
        <dbReference type="ARBA" id="ARBA00022801"/>
    </source>
</evidence>
<feature type="compositionally biased region" description="Basic and acidic residues" evidence="6">
    <location>
        <begin position="699"/>
        <end position="717"/>
    </location>
</feature>
<dbReference type="GO" id="GO:0019432">
    <property type="term" value="P:triglyceride biosynthetic process"/>
    <property type="evidence" value="ECO:0007669"/>
    <property type="project" value="TreeGrafter"/>
</dbReference>
<gene>
    <name evidence="8" type="ORF">BDZ94DRAFT_443646</name>
</gene>
<evidence type="ECO:0000256" key="4">
    <source>
        <dbReference type="ARBA" id="ARBA00022553"/>
    </source>
</evidence>
<keyword evidence="4" id="KW-0597">Phosphoprotein</keyword>
<feature type="compositionally biased region" description="Acidic residues" evidence="6">
    <location>
        <begin position="455"/>
        <end position="479"/>
    </location>
</feature>
<feature type="compositionally biased region" description="Low complexity" evidence="6">
    <location>
        <begin position="766"/>
        <end position="776"/>
    </location>
</feature>
<evidence type="ECO:0000256" key="2">
    <source>
        <dbReference type="ARBA" id="ARBA00005476"/>
    </source>
</evidence>
<dbReference type="EC" id="3.1.3.4" evidence="3"/>
<feature type="region of interest" description="Disordered" evidence="6">
    <location>
        <begin position="378"/>
        <end position="492"/>
    </location>
</feature>
<feature type="compositionally biased region" description="Basic and acidic residues" evidence="6">
    <location>
        <begin position="277"/>
        <end position="286"/>
    </location>
</feature>
<dbReference type="GO" id="GO:0009062">
    <property type="term" value="P:fatty acid catabolic process"/>
    <property type="evidence" value="ECO:0007669"/>
    <property type="project" value="TreeGrafter"/>
</dbReference>
<proteinExistence type="inferred from homology"/>
<feature type="compositionally biased region" description="Basic residues" evidence="6">
    <location>
        <begin position="1150"/>
        <end position="1159"/>
    </location>
</feature>
<dbReference type="InterPro" id="IPR007651">
    <property type="entry name" value="Lipin_N"/>
</dbReference>
<evidence type="ECO:0000259" key="7">
    <source>
        <dbReference type="SMART" id="SM00775"/>
    </source>
</evidence>
<evidence type="ECO:0000313" key="9">
    <source>
        <dbReference type="Proteomes" id="UP000807353"/>
    </source>
</evidence>
<feature type="region of interest" description="Disordered" evidence="6">
    <location>
        <begin position="513"/>
        <end position="546"/>
    </location>
</feature>
<feature type="region of interest" description="Disordered" evidence="6">
    <location>
        <begin position="215"/>
        <end position="234"/>
    </location>
</feature>
<dbReference type="InterPro" id="IPR013209">
    <property type="entry name" value="LNS2"/>
</dbReference>
<feature type="region of interest" description="Disordered" evidence="6">
    <location>
        <begin position="1037"/>
        <end position="1096"/>
    </location>
</feature>
<dbReference type="InterPro" id="IPR036412">
    <property type="entry name" value="HAD-like_sf"/>
</dbReference>
<reference evidence="8" key="1">
    <citation type="submission" date="2020-11" db="EMBL/GenBank/DDBJ databases">
        <authorList>
            <consortium name="DOE Joint Genome Institute"/>
            <person name="Ahrendt S."/>
            <person name="Riley R."/>
            <person name="Andreopoulos W."/>
            <person name="Labutti K."/>
            <person name="Pangilinan J."/>
            <person name="Ruiz-Duenas F.J."/>
            <person name="Barrasa J.M."/>
            <person name="Sanchez-Garcia M."/>
            <person name="Camarero S."/>
            <person name="Miyauchi S."/>
            <person name="Serrano A."/>
            <person name="Linde D."/>
            <person name="Babiker R."/>
            <person name="Drula E."/>
            <person name="Ayuso-Fernandez I."/>
            <person name="Pacheco R."/>
            <person name="Padilla G."/>
            <person name="Ferreira P."/>
            <person name="Barriuso J."/>
            <person name="Kellner H."/>
            <person name="Castanera R."/>
            <person name="Alfaro M."/>
            <person name="Ramirez L."/>
            <person name="Pisabarro A.G."/>
            <person name="Kuo A."/>
            <person name="Tritt A."/>
            <person name="Lipzen A."/>
            <person name="He G."/>
            <person name="Yan M."/>
            <person name="Ng V."/>
            <person name="Cullen D."/>
            <person name="Martin F."/>
            <person name="Rosso M.-N."/>
            <person name="Henrissat B."/>
            <person name="Hibbett D."/>
            <person name="Martinez A.T."/>
            <person name="Grigoriev I.V."/>
        </authorList>
    </citation>
    <scope>NUCLEOTIDE SEQUENCE</scope>
    <source>
        <strain evidence="8">CBS 247.69</strain>
    </source>
</reference>
<dbReference type="PANTHER" id="PTHR12181">
    <property type="entry name" value="LIPIN"/>
    <property type="match status" value="1"/>
</dbReference>
<feature type="compositionally biased region" description="Basic and acidic residues" evidence="6">
    <location>
        <begin position="444"/>
        <end position="454"/>
    </location>
</feature>